<evidence type="ECO:0000256" key="8">
    <source>
        <dbReference type="ARBA" id="ARBA00023128"/>
    </source>
</evidence>
<dbReference type="SUPFAM" id="SSF161065">
    <property type="entry name" value="ATP synthase D chain-like"/>
    <property type="match status" value="1"/>
</dbReference>
<dbReference type="OrthoDB" id="35799at2759"/>
<comment type="subcellular location">
    <subcellularLocation>
        <location evidence="1">Mitochondrion inner membrane</location>
    </subcellularLocation>
</comment>
<keyword evidence="10" id="KW-0175">Coiled coil</keyword>
<keyword evidence="7" id="KW-0406">Ion transport</keyword>
<accession>A0A058Z977</accession>
<keyword evidence="3" id="KW-0813">Transport</keyword>
<dbReference type="GO" id="GO:0045259">
    <property type="term" value="C:proton-transporting ATP synthase complex"/>
    <property type="evidence" value="ECO:0007669"/>
    <property type="project" value="UniProtKB-KW"/>
</dbReference>
<evidence type="ECO:0000256" key="5">
    <source>
        <dbReference type="ARBA" id="ARBA00022781"/>
    </source>
</evidence>
<sequence length="164" mass="18068">MFRVTPVLRKQMDIMSVVQKLGGRMTAVQRAELLELSKQFTETKRELEDLSKEPKPINWAAFSSSISEKGLVDSYKAAYEGLVVPKTDVAAAIAAINAQEASALKLVKAQVQESEAQIAKLQAQLAALDNEVPLEKQTIGQILRDNPEVNAEVELRMLRTGYAV</sequence>
<reference evidence="11" key="1">
    <citation type="submission" date="2013-04" db="EMBL/GenBank/DDBJ databases">
        <title>The Genome Sequence of Fonticula alba ATCC 38817.</title>
        <authorList>
            <consortium name="The Broad Institute Genomics Platform"/>
            <person name="Russ C."/>
            <person name="Cuomo C."/>
            <person name="Burger G."/>
            <person name="Gray M.W."/>
            <person name="Holland P.W.H."/>
            <person name="King N."/>
            <person name="Lang F.B.F."/>
            <person name="Roger A.J."/>
            <person name="Ruiz-Trillo I."/>
            <person name="Brown M."/>
            <person name="Walker B."/>
            <person name="Young S."/>
            <person name="Zeng Q."/>
            <person name="Gargeya S."/>
            <person name="Fitzgerald M."/>
            <person name="Haas B."/>
            <person name="Abouelleil A."/>
            <person name="Allen A.W."/>
            <person name="Alvarado L."/>
            <person name="Arachchi H.M."/>
            <person name="Berlin A.M."/>
            <person name="Chapman S.B."/>
            <person name="Gainer-Dewar J."/>
            <person name="Goldberg J."/>
            <person name="Griggs A."/>
            <person name="Gujja S."/>
            <person name="Hansen M."/>
            <person name="Howarth C."/>
            <person name="Imamovic A."/>
            <person name="Ireland A."/>
            <person name="Larimer J."/>
            <person name="McCowan C."/>
            <person name="Murphy C."/>
            <person name="Pearson M."/>
            <person name="Poon T.W."/>
            <person name="Priest M."/>
            <person name="Roberts A."/>
            <person name="Saif S."/>
            <person name="Shea T."/>
            <person name="Sisk P."/>
            <person name="Sykes S."/>
            <person name="Wortman J."/>
            <person name="Nusbaum C."/>
            <person name="Birren B."/>
        </authorList>
    </citation>
    <scope>NUCLEOTIDE SEQUENCE [LARGE SCALE GENOMIC DNA]</scope>
    <source>
        <strain evidence="11">ATCC 38817</strain>
    </source>
</reference>
<feature type="coiled-coil region" evidence="10">
    <location>
        <begin position="104"/>
        <end position="138"/>
    </location>
</feature>
<keyword evidence="8" id="KW-0496">Mitochondrion</keyword>
<protein>
    <submittedName>
        <fullName evidence="11">Uncharacterized protein</fullName>
    </submittedName>
</protein>
<evidence type="ECO:0000256" key="9">
    <source>
        <dbReference type="ARBA" id="ARBA00023136"/>
    </source>
</evidence>
<keyword evidence="4" id="KW-0138">CF(0)</keyword>
<comment type="similarity">
    <text evidence="2">Belongs to the ATPase d subunit family.</text>
</comment>
<organism evidence="11">
    <name type="scientific">Fonticula alba</name>
    <name type="common">Slime mold</name>
    <dbReference type="NCBI Taxonomy" id="691883"/>
    <lineage>
        <taxon>Eukaryota</taxon>
        <taxon>Rotosphaerida</taxon>
        <taxon>Fonticulaceae</taxon>
        <taxon>Fonticula</taxon>
    </lineage>
</organism>
<keyword evidence="9" id="KW-0472">Membrane</keyword>
<dbReference type="GO" id="GO:0015078">
    <property type="term" value="F:proton transmembrane transporter activity"/>
    <property type="evidence" value="ECO:0007669"/>
    <property type="project" value="InterPro"/>
</dbReference>
<dbReference type="InterPro" id="IPR036228">
    <property type="entry name" value="ATP_synth_F0_dsu_sf_mt"/>
</dbReference>
<dbReference type="GeneID" id="20527912"/>
<dbReference type="Gene3D" id="6.10.280.70">
    <property type="match status" value="1"/>
</dbReference>
<keyword evidence="6" id="KW-0999">Mitochondrion inner membrane</keyword>
<keyword evidence="12" id="KW-1185">Reference proteome</keyword>
<dbReference type="RefSeq" id="XP_009495346.1">
    <property type="nucleotide sequence ID" value="XM_009497071.1"/>
</dbReference>
<dbReference type="OMA" id="VSKGRWA"/>
<dbReference type="GO" id="GO:0015986">
    <property type="term" value="P:proton motive force-driven ATP synthesis"/>
    <property type="evidence" value="ECO:0007669"/>
    <property type="project" value="InterPro"/>
</dbReference>
<evidence type="ECO:0000313" key="11">
    <source>
        <dbReference type="EMBL" id="KCV70830.1"/>
    </source>
</evidence>
<dbReference type="Pfam" id="PF05873">
    <property type="entry name" value="Mt_ATP-synt_D"/>
    <property type="match status" value="1"/>
</dbReference>
<name>A0A058Z977_FONAL</name>
<evidence type="ECO:0000256" key="6">
    <source>
        <dbReference type="ARBA" id="ARBA00022792"/>
    </source>
</evidence>
<evidence type="ECO:0000256" key="10">
    <source>
        <dbReference type="SAM" id="Coils"/>
    </source>
</evidence>
<dbReference type="STRING" id="691883.A0A058Z977"/>
<keyword evidence="5" id="KW-0375">Hydrogen ion transport</keyword>
<dbReference type="InterPro" id="IPR008689">
    <property type="entry name" value="ATP_synth_F0_dsu_mt"/>
</dbReference>
<evidence type="ECO:0000313" key="12">
    <source>
        <dbReference type="Proteomes" id="UP000030693"/>
    </source>
</evidence>
<dbReference type="Proteomes" id="UP000030693">
    <property type="component" value="Unassembled WGS sequence"/>
</dbReference>
<gene>
    <name evidence="11" type="ORF">H696_03187</name>
</gene>
<evidence type="ECO:0000256" key="1">
    <source>
        <dbReference type="ARBA" id="ARBA00004273"/>
    </source>
</evidence>
<evidence type="ECO:0000256" key="2">
    <source>
        <dbReference type="ARBA" id="ARBA00006842"/>
    </source>
</evidence>
<dbReference type="AlphaFoldDB" id="A0A058Z977"/>
<dbReference type="GO" id="GO:0005743">
    <property type="term" value="C:mitochondrial inner membrane"/>
    <property type="evidence" value="ECO:0007669"/>
    <property type="project" value="UniProtKB-SubCell"/>
</dbReference>
<evidence type="ECO:0000256" key="3">
    <source>
        <dbReference type="ARBA" id="ARBA00022448"/>
    </source>
</evidence>
<dbReference type="EMBL" id="KB932204">
    <property type="protein sequence ID" value="KCV70830.1"/>
    <property type="molecule type" value="Genomic_DNA"/>
</dbReference>
<evidence type="ECO:0000256" key="4">
    <source>
        <dbReference type="ARBA" id="ARBA00022547"/>
    </source>
</evidence>
<dbReference type="PANTHER" id="PTHR12700">
    <property type="entry name" value="ATP SYNTHASE SUBUNIT D, MITOCHONDRIAL"/>
    <property type="match status" value="1"/>
</dbReference>
<evidence type="ECO:0000256" key="7">
    <source>
        <dbReference type="ARBA" id="ARBA00023065"/>
    </source>
</evidence>
<proteinExistence type="inferred from homology"/>